<dbReference type="InterPro" id="IPR021708">
    <property type="entry name" value="DUF3291"/>
</dbReference>
<feature type="domain" description="DUF3291" evidence="1">
    <location>
        <begin position="5"/>
        <end position="143"/>
    </location>
</feature>
<dbReference type="RefSeq" id="WP_211333191.1">
    <property type="nucleotide sequence ID" value="NZ_RBIQ01000007.1"/>
</dbReference>
<gene>
    <name evidence="2" type="ORF">CLV91_1254</name>
</gene>
<proteinExistence type="predicted"/>
<name>A0A495EE68_9FLAO</name>
<sequence>MEYQLAEINVARIKGVTIDDPIMKEFVDNLDTINTLAENSDGFIWRLKDETNNATKLNPYNDVQVIINISVWENVEALGNYVYKTVHSDFLRRRKEWFKNYGNVSTAMWWIPEGKYPTVEEAVEKLAELQKNGASSSVFNFKNPYSKPN</sequence>
<dbReference type="InterPro" id="IPR011008">
    <property type="entry name" value="Dimeric_a/b-barrel"/>
</dbReference>
<dbReference type="AlphaFoldDB" id="A0A495EE68"/>
<dbReference type="EMBL" id="RBIQ01000007">
    <property type="protein sequence ID" value="RKR15172.1"/>
    <property type="molecule type" value="Genomic_DNA"/>
</dbReference>
<dbReference type="SUPFAM" id="SSF54909">
    <property type="entry name" value="Dimeric alpha+beta barrel"/>
    <property type="match status" value="1"/>
</dbReference>
<protein>
    <submittedName>
        <fullName evidence="2">Uncharacterized protein DUF3291</fullName>
    </submittedName>
</protein>
<evidence type="ECO:0000259" key="1">
    <source>
        <dbReference type="Pfam" id="PF11695"/>
    </source>
</evidence>
<keyword evidence="3" id="KW-1185">Reference proteome</keyword>
<accession>A0A495EE68</accession>
<dbReference type="Proteomes" id="UP000269412">
    <property type="component" value="Unassembled WGS sequence"/>
</dbReference>
<reference evidence="2 3" key="1">
    <citation type="submission" date="2018-10" db="EMBL/GenBank/DDBJ databases">
        <title>Genomic Encyclopedia of Archaeal and Bacterial Type Strains, Phase II (KMG-II): from individual species to whole genera.</title>
        <authorList>
            <person name="Goeker M."/>
        </authorList>
    </citation>
    <scope>NUCLEOTIDE SEQUENCE [LARGE SCALE GENOMIC DNA]</scope>
    <source>
        <strain evidence="2 3">DSM 25230</strain>
    </source>
</reference>
<evidence type="ECO:0000313" key="3">
    <source>
        <dbReference type="Proteomes" id="UP000269412"/>
    </source>
</evidence>
<comment type="caution">
    <text evidence="2">The sequence shown here is derived from an EMBL/GenBank/DDBJ whole genome shotgun (WGS) entry which is preliminary data.</text>
</comment>
<evidence type="ECO:0000313" key="2">
    <source>
        <dbReference type="EMBL" id="RKR15172.1"/>
    </source>
</evidence>
<dbReference type="Pfam" id="PF11695">
    <property type="entry name" value="DUF3291"/>
    <property type="match status" value="1"/>
</dbReference>
<organism evidence="2 3">
    <name type="scientific">Maribacter vaceletii</name>
    <dbReference type="NCBI Taxonomy" id="1206816"/>
    <lineage>
        <taxon>Bacteria</taxon>
        <taxon>Pseudomonadati</taxon>
        <taxon>Bacteroidota</taxon>
        <taxon>Flavobacteriia</taxon>
        <taxon>Flavobacteriales</taxon>
        <taxon>Flavobacteriaceae</taxon>
        <taxon>Maribacter</taxon>
    </lineage>
</organism>